<sequence>MKFTLRTPVYLKKWYDMDGKENLSTNCGYREFSAEDRKKAGEVNNMLMLGLAAVACVAGAAIYVIA</sequence>
<name>A0A1B2I520_9BACT</name>
<dbReference type="AlphaFoldDB" id="A0A1B2I520"/>
<keyword evidence="1" id="KW-0812">Transmembrane</keyword>
<evidence type="ECO:0000313" key="3">
    <source>
        <dbReference type="Proteomes" id="UP000093044"/>
    </source>
</evidence>
<feature type="transmembrane region" description="Helical" evidence="1">
    <location>
        <begin position="46"/>
        <end position="65"/>
    </location>
</feature>
<dbReference type="GeneID" id="83057834"/>
<gene>
    <name evidence="2" type="ORF">BED41_08215</name>
</gene>
<reference evidence="2" key="1">
    <citation type="submission" date="2016-08" db="EMBL/GenBank/DDBJ databases">
        <title>Complete genome of Cloacibacillus porcorum.</title>
        <authorList>
            <person name="Looft T."/>
            <person name="Bayles D.O."/>
            <person name="Alt D.P."/>
        </authorList>
    </citation>
    <scope>NUCLEOTIDE SEQUENCE [LARGE SCALE GENOMIC DNA]</scope>
    <source>
        <strain evidence="2">CL-84</strain>
    </source>
</reference>
<dbReference type="RefSeq" id="WP_066744764.1">
    <property type="nucleotide sequence ID" value="NZ_CP016757.1"/>
</dbReference>
<protein>
    <submittedName>
        <fullName evidence="2">Uncharacterized protein</fullName>
    </submittedName>
</protein>
<organism evidence="2 3">
    <name type="scientific">Cloacibacillus porcorum</name>
    <dbReference type="NCBI Taxonomy" id="1197717"/>
    <lineage>
        <taxon>Bacteria</taxon>
        <taxon>Thermotogati</taxon>
        <taxon>Synergistota</taxon>
        <taxon>Synergistia</taxon>
        <taxon>Synergistales</taxon>
        <taxon>Synergistaceae</taxon>
        <taxon>Cloacibacillus</taxon>
    </lineage>
</organism>
<keyword evidence="3" id="KW-1185">Reference proteome</keyword>
<accession>A0A1B2I520</accession>
<evidence type="ECO:0000313" key="2">
    <source>
        <dbReference type="EMBL" id="ANZ45064.1"/>
    </source>
</evidence>
<proteinExistence type="predicted"/>
<dbReference type="OrthoDB" id="9954974at2"/>
<dbReference type="KEGG" id="cpor:BED41_08215"/>
<keyword evidence="1" id="KW-0472">Membrane</keyword>
<keyword evidence="1" id="KW-1133">Transmembrane helix</keyword>
<dbReference type="Proteomes" id="UP000093044">
    <property type="component" value="Chromosome"/>
</dbReference>
<dbReference type="EMBL" id="CP016757">
    <property type="protein sequence ID" value="ANZ45064.1"/>
    <property type="molecule type" value="Genomic_DNA"/>
</dbReference>
<evidence type="ECO:0000256" key="1">
    <source>
        <dbReference type="SAM" id="Phobius"/>
    </source>
</evidence>